<feature type="compositionally biased region" description="Basic and acidic residues" evidence="5">
    <location>
        <begin position="1587"/>
        <end position="1625"/>
    </location>
</feature>
<proteinExistence type="inferred from homology"/>
<feature type="compositionally biased region" description="Low complexity" evidence="5">
    <location>
        <begin position="995"/>
        <end position="1016"/>
    </location>
</feature>
<organism evidence="7 8">
    <name type="scientific">Pseudocohnilembus persalinus</name>
    <name type="common">Ciliate</name>
    <dbReference type="NCBI Taxonomy" id="266149"/>
    <lineage>
        <taxon>Eukaryota</taxon>
        <taxon>Sar</taxon>
        <taxon>Alveolata</taxon>
        <taxon>Ciliophora</taxon>
        <taxon>Intramacronucleata</taxon>
        <taxon>Oligohymenophorea</taxon>
        <taxon>Scuticociliatia</taxon>
        <taxon>Philasterida</taxon>
        <taxon>Pseudocohnilembidae</taxon>
        <taxon>Pseudocohnilembus</taxon>
    </lineage>
</organism>
<feature type="compositionally biased region" description="Polar residues" evidence="5">
    <location>
        <begin position="945"/>
        <end position="969"/>
    </location>
</feature>
<dbReference type="InterPro" id="IPR050055">
    <property type="entry name" value="EF-Tu_GTPase"/>
</dbReference>
<dbReference type="OMA" id="WTHEEIN"/>
<dbReference type="CDD" id="cd03708">
    <property type="entry name" value="GTPBP_III"/>
    <property type="match status" value="1"/>
</dbReference>
<dbReference type="SUPFAM" id="SSF50447">
    <property type="entry name" value="Translation proteins"/>
    <property type="match status" value="1"/>
</dbReference>
<feature type="compositionally biased region" description="Polar residues" evidence="5">
    <location>
        <begin position="1"/>
        <end position="13"/>
    </location>
</feature>
<dbReference type="Proteomes" id="UP000054937">
    <property type="component" value="Unassembled WGS sequence"/>
</dbReference>
<dbReference type="SUPFAM" id="SSF50465">
    <property type="entry name" value="EF-Tu/eEF-1alpha/eIF2-gamma C-terminal domain"/>
    <property type="match status" value="1"/>
</dbReference>
<feature type="domain" description="Tr-type G" evidence="6">
    <location>
        <begin position="30"/>
        <end position="263"/>
    </location>
</feature>
<feature type="compositionally biased region" description="Basic and acidic residues" evidence="5">
    <location>
        <begin position="1531"/>
        <end position="1554"/>
    </location>
</feature>
<dbReference type="SUPFAM" id="SSF52540">
    <property type="entry name" value="P-loop containing nucleoside triphosphate hydrolases"/>
    <property type="match status" value="1"/>
</dbReference>
<comment type="similarity">
    <text evidence="1">Belongs to the TRAFAC class translation factor GTPase superfamily. Classic translation factor GTPase family. EF-Tu/EF-1A subfamily.</text>
</comment>
<feature type="compositionally biased region" description="Low complexity" evidence="5">
    <location>
        <begin position="1484"/>
        <end position="1494"/>
    </location>
</feature>
<keyword evidence="8" id="KW-1185">Reference proteome</keyword>
<evidence type="ECO:0000256" key="5">
    <source>
        <dbReference type="SAM" id="MobiDB-lite"/>
    </source>
</evidence>
<dbReference type="GO" id="GO:0003746">
    <property type="term" value="F:translation elongation factor activity"/>
    <property type="evidence" value="ECO:0007669"/>
    <property type="project" value="TreeGrafter"/>
</dbReference>
<feature type="compositionally biased region" description="Polar residues" evidence="5">
    <location>
        <begin position="1300"/>
        <end position="1343"/>
    </location>
</feature>
<keyword evidence="4" id="KW-0175">Coiled coil</keyword>
<dbReference type="OrthoDB" id="1727108at2759"/>
<feature type="region of interest" description="Disordered" evidence="5">
    <location>
        <begin position="1395"/>
        <end position="1457"/>
    </location>
</feature>
<evidence type="ECO:0000313" key="8">
    <source>
        <dbReference type="Proteomes" id="UP000054937"/>
    </source>
</evidence>
<dbReference type="GO" id="GO:0003924">
    <property type="term" value="F:GTPase activity"/>
    <property type="evidence" value="ECO:0007669"/>
    <property type="project" value="InterPro"/>
</dbReference>
<feature type="coiled-coil region" evidence="4">
    <location>
        <begin position="468"/>
        <end position="558"/>
    </location>
</feature>
<dbReference type="InterPro" id="IPR009001">
    <property type="entry name" value="Transl_elong_EF1A/Init_IF2_C"/>
</dbReference>
<dbReference type="FunFam" id="3.40.50.300:FF:000091">
    <property type="entry name" value="Probable GTP-binding protein 1"/>
    <property type="match status" value="1"/>
</dbReference>
<reference evidence="7 8" key="1">
    <citation type="journal article" date="2015" name="Sci. Rep.">
        <title>Genome of the facultative scuticociliatosis pathogen Pseudocohnilembus persalinus provides insight into its virulence through horizontal gene transfer.</title>
        <authorList>
            <person name="Xiong J."/>
            <person name="Wang G."/>
            <person name="Cheng J."/>
            <person name="Tian M."/>
            <person name="Pan X."/>
            <person name="Warren A."/>
            <person name="Jiang C."/>
            <person name="Yuan D."/>
            <person name="Miao W."/>
        </authorList>
    </citation>
    <scope>NUCLEOTIDE SEQUENCE [LARGE SCALE GENOMIC DNA]</scope>
    <source>
        <strain evidence="7">36N120E</strain>
    </source>
</reference>
<feature type="compositionally biased region" description="Basic and acidic residues" evidence="5">
    <location>
        <begin position="777"/>
        <end position="791"/>
    </location>
</feature>
<feature type="compositionally biased region" description="Basic and acidic residues" evidence="5">
    <location>
        <begin position="724"/>
        <end position="739"/>
    </location>
</feature>
<feature type="region of interest" description="Disordered" evidence="5">
    <location>
        <begin position="1"/>
        <end position="25"/>
    </location>
</feature>
<sequence length="1625" mass="189396">MEQASQNQAQTSKNIKKSSQDLTFDPSDRRKYCRIAIIGNVDSGKSTMVGVLSKGQLDDGNGEARQKVFNYVHEKQNGRTSSIAQEIMGFENDGKQYYPKHFTQDKNRYWKEVVEHSNKVIKLLDLAGHEKYLKTTMFGLSGLCPDYCMVIIGTNMGIKKMTKEHLGIAFALNIPLFVVLTKIDICPENIYQETQKTLKTIIRKQLNRIPIDIKQNHKQQEIVSCAEQMPGQGIVPIFHVSAVQGTGIGELTQFMYNLENRDKQNVLIKDYSQNFEYDIHEHFLVKGVGVVISGLVKSGFVKVGQTVNLGPDKNRAFKQVVIKNIHIDRVPIDSAGAGELCCINIKPLKTTDRLSRGDFRKGMMLLDLNQKLDLVWDFTAEVKVLHHATTIKPNYESVVHCGIIRQTAKLVEIYGKQELQNRDHGSVRMRFKFTPEVLREGQAILFREGRTKILGTVTHIFTDKEIKQEKAMQEATISRNQINSLKQEQERAEEERQQQLKLEEYKRTQQLIQMLQSQKEKSLEETGLAQKRAIQAQIDKEEKLKLEKQKQIELKNKQKEWIKSAVDWKNKENYEKQGKFKDFVQNKLNIRKEEDQIAKNIVEKYREELANRPEEEIQDPLNYELFNKNVSKKQYCKTIEYYANSHHHNPFVVKHLQEEQEDARVLADIEMQINQNTQKQKLAEKQNQEKIQIQRGNEAMEKIKSEKVKQEFEKEMEKLQNLEKKERIEQGKANPDHNTKPLSHYSKQFRKQEDLEKAFEKQFLDDKACWDDNQEIKEPQILKNNMIEKQKNQGKLSQKNALKEQQEQTEKHMKSDQKKETSVGRPSDKLILKTQIEKKLSKSKSKGKKQKSPVKSAKQGNEQQNLDTEEEKERRNQLNKLESEQRKYEQAEQEQRKNEQLKLLKQQQILNQQKLEDSMTSESELNEEEQFQNKFSSSSQKYRDNYQNNQLSTDKSESQFQKSGQSKNPFEQEIPSHFNQIPQQQQQYDDESITSVSDVDNQQGQQSQQTNQQEDNIYSSEEKNFNQNSNQFARKSEFLTANQPDFESSTSSLKESSKEDIKSYIKQQEEFLKKLERDREQIKNKMQMDQQKLLRNLQEGYVDVSSSESEYQQSQNYTDQFLTEQKARIQQEKFLNSMGGDSNSGSRKIIHSTIGSDNKFKKKSQDIYNSSQRSQDFGQSVDYEQQIANSNSNQDRNQQNMYQTSTDSESDQKLHQYANQNRNMNYNNNDQRANQLVDQFLNAHKQQKSLNQGFQQSLNKYKPITEEEEQEESINMVGKQKQSDQQQQHEQFGSLERSSRFQNSNKNWKGSFGNSGKDNLTRAQKQQLFGNSRSPGSELSYSLSDADGSAEKTNNKNYKVISFGSSNKNKQLLQSSLQGYDGLIQEDYKGGTAKFGSSNKNYGSQNSRNQQRGNQFQSNNFSNDIQSENQQNSYEQTYEQQNNEELDESSKSNLDQSQGISLAEAFLKKKAALAKKHQEIQQQKQYQYQQAQNENKNDGKKLYGGRTKEEILAQRKKMMQRPGSAKNQQRNKTEQSQENKQKGDYMKSFHDPNKIIKAPPQELMDRLALGKKAEIKKEDYQALTNKNYDKLPEVRKRKEEELKKQEYQERQRKIKEMDKKLRNKF</sequence>
<dbReference type="InterPro" id="IPR027417">
    <property type="entry name" value="P-loop_NTPase"/>
</dbReference>
<evidence type="ECO:0000256" key="3">
    <source>
        <dbReference type="ARBA" id="ARBA00023134"/>
    </source>
</evidence>
<dbReference type="InParanoid" id="A0A0V0QSE7"/>
<dbReference type="Gene3D" id="2.40.30.10">
    <property type="entry name" value="Translation factors"/>
    <property type="match status" value="1"/>
</dbReference>
<feature type="compositionally biased region" description="Polar residues" evidence="5">
    <location>
        <begin position="1025"/>
        <end position="1046"/>
    </location>
</feature>
<dbReference type="Gene3D" id="3.40.50.300">
    <property type="entry name" value="P-loop containing nucleotide triphosphate hydrolases"/>
    <property type="match status" value="1"/>
</dbReference>
<keyword evidence="3" id="KW-0342">GTP-binding</keyword>
<accession>A0A0V0QSE7</accession>
<evidence type="ECO:0000256" key="4">
    <source>
        <dbReference type="SAM" id="Coils"/>
    </source>
</evidence>
<feature type="compositionally biased region" description="Basic and acidic residues" evidence="5">
    <location>
        <begin position="801"/>
        <end position="840"/>
    </location>
</feature>
<evidence type="ECO:0000256" key="2">
    <source>
        <dbReference type="ARBA" id="ARBA00022741"/>
    </source>
</evidence>
<name>A0A0V0QSE7_PSEPJ</name>
<feature type="compositionally biased region" description="Polar residues" evidence="5">
    <location>
        <begin position="1166"/>
        <end position="1188"/>
    </location>
</feature>
<protein>
    <submittedName>
        <fullName evidence="7">Translation protein, beta-barrel domain</fullName>
    </submittedName>
</protein>
<dbReference type="GO" id="GO:0005525">
    <property type="term" value="F:GTP binding"/>
    <property type="evidence" value="ECO:0007669"/>
    <property type="project" value="UniProtKB-KW"/>
</dbReference>
<dbReference type="PROSITE" id="PS51722">
    <property type="entry name" value="G_TR_2"/>
    <property type="match status" value="1"/>
</dbReference>
<evidence type="ECO:0000259" key="6">
    <source>
        <dbReference type="PROSITE" id="PS51722"/>
    </source>
</evidence>
<feature type="region of interest" description="Disordered" evidence="5">
    <location>
        <begin position="1576"/>
        <end position="1625"/>
    </location>
</feature>
<dbReference type="EMBL" id="LDAU01000110">
    <property type="protein sequence ID" value="KRX05218.1"/>
    <property type="molecule type" value="Genomic_DNA"/>
</dbReference>
<dbReference type="Pfam" id="PF00009">
    <property type="entry name" value="GTP_EFTU"/>
    <property type="match status" value="1"/>
</dbReference>
<feature type="compositionally biased region" description="Basic and acidic residues" evidence="5">
    <location>
        <begin position="1495"/>
        <end position="1513"/>
    </location>
</feature>
<feature type="compositionally biased region" description="Low complexity" evidence="5">
    <location>
        <begin position="1403"/>
        <end position="1441"/>
    </location>
</feature>
<dbReference type="PANTHER" id="PTHR43721">
    <property type="entry name" value="ELONGATION FACTOR TU-RELATED"/>
    <property type="match status" value="1"/>
</dbReference>
<feature type="region of interest" description="Disordered" evidence="5">
    <location>
        <begin position="777"/>
        <end position="899"/>
    </location>
</feature>
<feature type="region of interest" description="Disordered" evidence="5">
    <location>
        <begin position="1265"/>
        <end position="1352"/>
    </location>
</feature>
<dbReference type="PANTHER" id="PTHR43721:SF9">
    <property type="entry name" value="GTP-BINDING PROTEIN 1"/>
    <property type="match status" value="1"/>
</dbReference>
<evidence type="ECO:0000313" key="7">
    <source>
        <dbReference type="EMBL" id="KRX05218.1"/>
    </source>
</evidence>
<feature type="compositionally biased region" description="Low complexity" evidence="5">
    <location>
        <begin position="1189"/>
        <end position="1200"/>
    </location>
</feature>
<evidence type="ECO:0000256" key="1">
    <source>
        <dbReference type="ARBA" id="ARBA00007249"/>
    </source>
</evidence>
<feature type="compositionally biased region" description="Basic residues" evidence="5">
    <location>
        <begin position="841"/>
        <end position="852"/>
    </location>
</feature>
<feature type="compositionally biased region" description="Basic and acidic residues" evidence="5">
    <location>
        <begin position="871"/>
        <end position="899"/>
    </location>
</feature>
<feature type="region of interest" description="Disordered" evidence="5">
    <location>
        <begin position="914"/>
        <end position="1060"/>
    </location>
</feature>
<feature type="region of interest" description="Disordered" evidence="5">
    <location>
        <begin position="1484"/>
        <end position="1561"/>
    </location>
</feature>
<keyword evidence="2" id="KW-0547">Nucleotide-binding</keyword>
<dbReference type="InterPro" id="IPR000795">
    <property type="entry name" value="T_Tr_GTP-bd_dom"/>
</dbReference>
<feature type="region of interest" description="Disordered" evidence="5">
    <location>
        <begin position="724"/>
        <end position="751"/>
    </location>
</feature>
<comment type="caution">
    <text evidence="7">The sequence shown here is derived from an EMBL/GenBank/DDBJ whole genome shotgun (WGS) entry which is preliminary data.</text>
</comment>
<dbReference type="InterPro" id="IPR009000">
    <property type="entry name" value="Transl_B-barrel_sf"/>
</dbReference>
<gene>
    <name evidence="7" type="ORF">PPERSA_06852</name>
</gene>
<feature type="region of interest" description="Disordered" evidence="5">
    <location>
        <begin position="1135"/>
        <end position="1212"/>
    </location>
</feature>